<evidence type="ECO:0000256" key="2">
    <source>
        <dbReference type="SAM" id="MobiDB-lite"/>
    </source>
</evidence>
<feature type="region of interest" description="Disordered" evidence="2">
    <location>
        <begin position="212"/>
        <end position="248"/>
    </location>
</feature>
<organism evidence="3 4">
    <name type="scientific">Lasiodiplodia theobromae</name>
    <dbReference type="NCBI Taxonomy" id="45133"/>
    <lineage>
        <taxon>Eukaryota</taxon>
        <taxon>Fungi</taxon>
        <taxon>Dikarya</taxon>
        <taxon>Ascomycota</taxon>
        <taxon>Pezizomycotina</taxon>
        <taxon>Dothideomycetes</taxon>
        <taxon>Dothideomycetes incertae sedis</taxon>
        <taxon>Botryosphaeriales</taxon>
        <taxon>Botryosphaeriaceae</taxon>
        <taxon>Lasiodiplodia</taxon>
    </lineage>
</organism>
<evidence type="ECO:0000256" key="1">
    <source>
        <dbReference type="SAM" id="Coils"/>
    </source>
</evidence>
<keyword evidence="1" id="KW-0175">Coiled coil</keyword>
<evidence type="ECO:0000313" key="4">
    <source>
        <dbReference type="Proteomes" id="UP000325902"/>
    </source>
</evidence>
<dbReference type="Proteomes" id="UP000325902">
    <property type="component" value="Unassembled WGS sequence"/>
</dbReference>
<comment type="caution">
    <text evidence="3">The sequence shown here is derived from an EMBL/GenBank/DDBJ whole genome shotgun (WGS) entry which is preliminary data.</text>
</comment>
<dbReference type="EMBL" id="VCHE01000017">
    <property type="protein sequence ID" value="KAB2577400.1"/>
    <property type="molecule type" value="Genomic_DNA"/>
</dbReference>
<gene>
    <name evidence="3" type="ORF">DBV05_g3863</name>
</gene>
<keyword evidence="4" id="KW-1185">Reference proteome</keyword>
<proteinExistence type="predicted"/>
<name>A0A5N5DIL9_9PEZI</name>
<accession>A0A5N5DIL9</accession>
<feature type="coiled-coil region" evidence="1">
    <location>
        <begin position="34"/>
        <end position="68"/>
    </location>
</feature>
<feature type="compositionally biased region" description="Acidic residues" evidence="2">
    <location>
        <begin position="173"/>
        <end position="184"/>
    </location>
</feature>
<feature type="compositionally biased region" description="Basic and acidic residues" evidence="2">
    <location>
        <begin position="185"/>
        <end position="194"/>
    </location>
</feature>
<protein>
    <submittedName>
        <fullName evidence="3">Uncharacterized protein</fullName>
    </submittedName>
</protein>
<evidence type="ECO:0000313" key="3">
    <source>
        <dbReference type="EMBL" id="KAB2577400.1"/>
    </source>
</evidence>
<sequence>MSQDSIYGEDFYEESDHFHYMPYDIVVPTMDWIAERFYREREEFESKMAKLEQLIRMAKAMIGDLEAHHKAGTSAHTLLRRYYSRAYRARLFYSVPPLTPHDTREPRVPAEAADLLHAFPPLEPGRSNAGAIEESMRKADESAMRARAEVEHLVRYVLEMEPRIITLWRLARDDDDDGDDDDGDAKESADEEHFVESAYATLDALAEDKKKQLEGKEGGAGWKAELVVGGRDKKHAPLDGSEGNPTEK</sequence>
<reference evidence="3 4" key="1">
    <citation type="journal article" date="2019" name="Sci. Rep.">
        <title>A multi-omics analysis of the grapevine pathogen Lasiodiplodia theobromae reveals that temperature affects the expression of virulence- and pathogenicity-related genes.</title>
        <authorList>
            <person name="Felix C."/>
            <person name="Meneses R."/>
            <person name="Goncalves M.F.M."/>
            <person name="Tilleman L."/>
            <person name="Duarte A.S."/>
            <person name="Jorrin-Novo J.V."/>
            <person name="Van de Peer Y."/>
            <person name="Deforce D."/>
            <person name="Van Nieuwerburgh F."/>
            <person name="Esteves A.C."/>
            <person name="Alves A."/>
        </authorList>
    </citation>
    <scope>NUCLEOTIDE SEQUENCE [LARGE SCALE GENOMIC DNA]</scope>
    <source>
        <strain evidence="3 4">LA-SOL3</strain>
    </source>
</reference>
<dbReference type="AlphaFoldDB" id="A0A5N5DIL9"/>
<feature type="region of interest" description="Disordered" evidence="2">
    <location>
        <begin position="172"/>
        <end position="194"/>
    </location>
</feature>